<dbReference type="InterPro" id="IPR007634">
    <property type="entry name" value="RNA_pol_sigma_54_DNA-bd"/>
</dbReference>
<evidence type="ECO:0000313" key="11">
    <source>
        <dbReference type="EMBL" id="AFV10907.1"/>
    </source>
</evidence>
<keyword evidence="4" id="KW-0548">Nucleotidyltransferase</keyword>
<sequence>MRLSYGINLEQTQKLIMTPELRQAITVLQLSAVDLAQYVENAMLENPLLEVTEDADAEGVASSEKFKDDFTREWCEYLSECGQVDRSFDRAWAEEEGERYNFEHFVAQVPTLSEHLDLQLRLALSDPRDLKIGEFLIGNINDRGYLQISLEEVERTYGYPVRETERILKIIQSFDPPGVGARDLSECLLIQLEQRGWRTPALEKLVRFYLGDLANGNLLKIAAALDLPVQDVQHMADLIKTLDPIPGRNFSRPGENRYIAPDVVVEKFDDEYIILVNDISVPRLMINKTYQSLLNQQESCDPGTAQFIQNKLKSAIWLIRSIEQRRLTLYRVVSCIVEFQKEFLDKGVKHLKPLNLKQIADAAGLHESTVSRAIANKYIQTPQGLFELKFFFTSGVENVLAGKMVAAESIKQVLKELIAGEDPCRPYSDQQLCELLQAKGINIARRTVAKYRQEIGIPPVRQRKRYR</sequence>
<evidence type="ECO:0000256" key="4">
    <source>
        <dbReference type="ARBA" id="ARBA00022695"/>
    </source>
</evidence>
<dbReference type="InterPro" id="IPR000394">
    <property type="entry name" value="RNA_pol_sigma_54"/>
</dbReference>
<name>K4LFP9_THEPS</name>
<comment type="similarity">
    <text evidence="1">Belongs to the sigma-54 factor family.</text>
</comment>
<dbReference type="HOGENOM" id="CLU_020569_1_1_9"/>
<evidence type="ECO:0000256" key="1">
    <source>
        <dbReference type="ARBA" id="ARBA00008798"/>
    </source>
</evidence>
<dbReference type="AlphaFoldDB" id="K4LFP9"/>
<reference evidence="11 12" key="1">
    <citation type="journal article" date="2012" name="BMC Genomics">
        <title>Genome-guided analysis of physiological and morphological traits of the fermentative acetate oxidizer Thermacetogenium phaeum.</title>
        <authorList>
            <person name="Oehler D."/>
            <person name="Poehlein A."/>
            <person name="Leimbach A."/>
            <person name="Muller N."/>
            <person name="Daniel R."/>
            <person name="Gottschalk G."/>
            <person name="Schink B."/>
        </authorList>
    </citation>
    <scope>NUCLEOTIDE SEQUENCE [LARGE SCALE GENOMIC DNA]</scope>
    <source>
        <strain evidence="12">ATCC BAA-254 / DSM 26808 / PB</strain>
    </source>
</reference>
<dbReference type="NCBIfam" id="TIGR02395">
    <property type="entry name" value="rpoN_sigma"/>
    <property type="match status" value="1"/>
</dbReference>
<keyword evidence="3" id="KW-0808">Transferase</keyword>
<gene>
    <name evidence="11" type="primary">rpoN</name>
    <name evidence="11" type="ordered locus">Tph_c06730</name>
</gene>
<evidence type="ECO:0000259" key="10">
    <source>
        <dbReference type="Pfam" id="PF04963"/>
    </source>
</evidence>
<dbReference type="GO" id="GO:0001216">
    <property type="term" value="F:DNA-binding transcription activator activity"/>
    <property type="evidence" value="ECO:0007669"/>
    <property type="project" value="InterPro"/>
</dbReference>
<dbReference type="Pfam" id="PF04552">
    <property type="entry name" value="Sigma54_DBD"/>
    <property type="match status" value="1"/>
</dbReference>
<dbReference type="Pfam" id="PF04963">
    <property type="entry name" value="Sigma54_CBD"/>
    <property type="match status" value="1"/>
</dbReference>
<protein>
    <submittedName>
        <fullName evidence="11">RNA polymerase sigma-54 factor RpoN</fullName>
    </submittedName>
</protein>
<evidence type="ECO:0000256" key="8">
    <source>
        <dbReference type="ARBA" id="ARBA00023163"/>
    </source>
</evidence>
<dbReference type="EMBL" id="CP003732">
    <property type="protein sequence ID" value="AFV10907.1"/>
    <property type="molecule type" value="Genomic_DNA"/>
</dbReference>
<dbReference type="InterPro" id="IPR038709">
    <property type="entry name" value="RpoN_core-bd_sf"/>
</dbReference>
<evidence type="ECO:0000256" key="6">
    <source>
        <dbReference type="ARBA" id="ARBA00023082"/>
    </source>
</evidence>
<evidence type="ECO:0000256" key="2">
    <source>
        <dbReference type="ARBA" id="ARBA00022478"/>
    </source>
</evidence>
<keyword evidence="7" id="KW-0238">DNA-binding</keyword>
<dbReference type="PANTHER" id="PTHR32248">
    <property type="entry name" value="RNA POLYMERASE SIGMA-54 FACTOR"/>
    <property type="match status" value="1"/>
</dbReference>
<dbReference type="Gene3D" id="1.10.10.1330">
    <property type="entry name" value="RNA polymerase sigma-54 factor, core-binding domain"/>
    <property type="match status" value="1"/>
</dbReference>
<dbReference type="KEGG" id="tpz:Tph_c06730"/>
<evidence type="ECO:0000259" key="9">
    <source>
        <dbReference type="Pfam" id="PF04552"/>
    </source>
</evidence>
<dbReference type="PRINTS" id="PR00045">
    <property type="entry name" value="SIGMA54FCT"/>
</dbReference>
<dbReference type="InterPro" id="IPR007046">
    <property type="entry name" value="RNA_pol_sigma_54_core-bd"/>
</dbReference>
<dbReference type="Pfam" id="PF00309">
    <property type="entry name" value="Sigma54_AID"/>
    <property type="match status" value="1"/>
</dbReference>
<dbReference type="Proteomes" id="UP000000467">
    <property type="component" value="Chromosome"/>
</dbReference>
<dbReference type="GO" id="GO:0016779">
    <property type="term" value="F:nucleotidyltransferase activity"/>
    <property type="evidence" value="ECO:0007669"/>
    <property type="project" value="UniProtKB-KW"/>
</dbReference>
<dbReference type="eggNOG" id="COG1508">
    <property type="taxonomic scope" value="Bacteria"/>
</dbReference>
<feature type="domain" description="RNA polymerase sigma factor 54 DNA-binding" evidence="9">
    <location>
        <begin position="306"/>
        <end position="465"/>
    </location>
</feature>
<dbReference type="GO" id="GO:0016987">
    <property type="term" value="F:sigma factor activity"/>
    <property type="evidence" value="ECO:0007669"/>
    <property type="project" value="UniProtKB-KW"/>
</dbReference>
<evidence type="ECO:0000256" key="7">
    <source>
        <dbReference type="ARBA" id="ARBA00023125"/>
    </source>
</evidence>
<dbReference type="GO" id="GO:0006352">
    <property type="term" value="P:DNA-templated transcription initiation"/>
    <property type="evidence" value="ECO:0007669"/>
    <property type="project" value="InterPro"/>
</dbReference>
<dbReference type="RefSeq" id="WP_015049824.1">
    <property type="nucleotide sequence ID" value="NC_018870.1"/>
</dbReference>
<evidence type="ECO:0000256" key="5">
    <source>
        <dbReference type="ARBA" id="ARBA00023015"/>
    </source>
</evidence>
<keyword evidence="8" id="KW-0804">Transcription</keyword>
<organism evidence="11 12">
    <name type="scientific">Thermacetogenium phaeum (strain ATCC BAA-254 / DSM 26808 / PB)</name>
    <dbReference type="NCBI Taxonomy" id="1089553"/>
    <lineage>
        <taxon>Bacteria</taxon>
        <taxon>Bacillati</taxon>
        <taxon>Bacillota</taxon>
        <taxon>Clostridia</taxon>
        <taxon>Thermoanaerobacterales</taxon>
        <taxon>Thermoanaerobacteraceae</taxon>
        <taxon>Thermacetogenium</taxon>
    </lineage>
</organism>
<dbReference type="OrthoDB" id="9814402at2"/>
<keyword evidence="6" id="KW-0731">Sigma factor</keyword>
<evidence type="ECO:0000256" key="3">
    <source>
        <dbReference type="ARBA" id="ARBA00022679"/>
    </source>
</evidence>
<keyword evidence="12" id="KW-1185">Reference proteome</keyword>
<dbReference type="STRING" id="1089553.Tph_c06730"/>
<dbReference type="GO" id="GO:0003677">
    <property type="term" value="F:DNA binding"/>
    <property type="evidence" value="ECO:0007669"/>
    <property type="project" value="UniProtKB-KW"/>
</dbReference>
<evidence type="ECO:0000313" key="12">
    <source>
        <dbReference type="Proteomes" id="UP000000467"/>
    </source>
</evidence>
<dbReference type="Gene3D" id="1.10.10.60">
    <property type="entry name" value="Homeodomain-like"/>
    <property type="match status" value="1"/>
</dbReference>
<dbReference type="GO" id="GO:0000428">
    <property type="term" value="C:DNA-directed RNA polymerase complex"/>
    <property type="evidence" value="ECO:0007669"/>
    <property type="project" value="UniProtKB-KW"/>
</dbReference>
<dbReference type="PROSITE" id="PS50044">
    <property type="entry name" value="SIGMA54_3"/>
    <property type="match status" value="1"/>
</dbReference>
<feature type="domain" description="RNA polymerase sigma factor 54 core-binding" evidence="10">
    <location>
        <begin position="102"/>
        <end position="290"/>
    </location>
</feature>
<dbReference type="NCBIfam" id="NF009118">
    <property type="entry name" value="PRK12469.1"/>
    <property type="match status" value="1"/>
</dbReference>
<keyword evidence="5" id="KW-0805">Transcription regulation</keyword>
<dbReference type="PIRSF" id="PIRSF000774">
    <property type="entry name" value="RpoN"/>
    <property type="match status" value="1"/>
</dbReference>
<dbReference type="PANTHER" id="PTHR32248:SF4">
    <property type="entry name" value="RNA POLYMERASE SIGMA-54 FACTOR"/>
    <property type="match status" value="1"/>
</dbReference>
<dbReference type="PROSITE" id="PS00718">
    <property type="entry name" value="SIGMA54_2"/>
    <property type="match status" value="1"/>
</dbReference>
<keyword evidence="2" id="KW-0240">DNA-directed RNA polymerase</keyword>
<proteinExistence type="inferred from homology"/>
<accession>K4LFP9</accession>